<protein>
    <submittedName>
        <fullName evidence="1">Uncharacterized protein</fullName>
    </submittedName>
</protein>
<dbReference type="RefSeq" id="WP_006713329.1">
    <property type="nucleotide sequence ID" value="NZ_AFWF01000194.1"/>
</dbReference>
<proteinExistence type="predicted"/>
<reference evidence="1 2" key="1">
    <citation type="journal article" date="2012" name="Int. J. Syst. Evol. Microbiol.">
        <title>Vibrio caribbeanicus sp. nov., isolated from the marine sponge Scleritoderma cyanea.</title>
        <authorList>
            <person name="Hoffmann M."/>
            <person name="Monday S.R."/>
            <person name="Allard M.W."/>
            <person name="Strain E.A."/>
            <person name="Whittaker P."/>
            <person name="Naum M."/>
            <person name="McCarthy P.J."/>
            <person name="Lopez J.V."/>
            <person name="Fischer M."/>
            <person name="Brown E.W."/>
        </authorList>
    </citation>
    <scope>NUCLEOTIDE SEQUENCE [LARGE SCALE GENOMIC DNA]</scope>
    <source>
        <strain evidence="1 2">ATCC 700023</strain>
    </source>
</reference>
<dbReference type="Proteomes" id="UP000004605">
    <property type="component" value="Unassembled WGS sequence"/>
</dbReference>
<accession>F9S486</accession>
<dbReference type="OrthoDB" id="9803878at2"/>
<comment type="caution">
    <text evidence="1">The sequence shown here is derived from an EMBL/GenBank/DDBJ whole genome shotgun (WGS) entry which is preliminary data.</text>
</comment>
<keyword evidence="2" id="KW-1185">Reference proteome</keyword>
<evidence type="ECO:0000313" key="2">
    <source>
        <dbReference type="Proteomes" id="UP000004605"/>
    </source>
</evidence>
<evidence type="ECO:0000313" key="1">
    <source>
        <dbReference type="EMBL" id="EGU37302.1"/>
    </source>
</evidence>
<sequence>MEIKLHSNAATTPKIRKYIKNSDKSDAELAHELSISIDTVKKWRHREDVYDKSHRPKVIHRRLTPEQEWLIIYLRHRLSLSLDELLEVAQLLINKALSRAVLNRCLKKYQVPRMTKPTLCQSGTVLVDMLKLPTELAQKSPYLLVLTEQYSGFVSFALVQSLDDKYAIEGLNEFAKHALPYTIKQMVLPELPFATQWAESMDIEWQMHDEMTRFTLETEQAVNFHQSYDCFLDGEHFDKRLGLPSILLCYEDLLNKRVMRSRLKSLTPSGYWKNKTGS</sequence>
<name>F9S486_9VIBR</name>
<organism evidence="1 2">
    <name type="scientific">Vibrio ichthyoenteri ATCC 700023</name>
    <dbReference type="NCBI Taxonomy" id="870968"/>
    <lineage>
        <taxon>Bacteria</taxon>
        <taxon>Pseudomonadati</taxon>
        <taxon>Pseudomonadota</taxon>
        <taxon>Gammaproteobacteria</taxon>
        <taxon>Vibrionales</taxon>
        <taxon>Vibrionaceae</taxon>
        <taxon>Vibrio</taxon>
    </lineage>
</organism>
<dbReference type="EMBL" id="AFWF01000194">
    <property type="protein sequence ID" value="EGU37302.1"/>
    <property type="molecule type" value="Genomic_DNA"/>
</dbReference>
<dbReference type="AlphaFoldDB" id="F9S486"/>
<gene>
    <name evidence="1" type="ORF">VII00023_12671</name>
</gene>